<evidence type="ECO:0000313" key="3">
    <source>
        <dbReference type="Proteomes" id="UP000291831"/>
    </source>
</evidence>
<dbReference type="EMBL" id="RPGO01000026">
    <property type="protein sequence ID" value="RZB29493.1"/>
    <property type="molecule type" value="Genomic_DNA"/>
</dbReference>
<dbReference type="Proteomes" id="UP000291831">
    <property type="component" value="Unassembled WGS sequence"/>
</dbReference>
<comment type="caution">
    <text evidence="2">The sequence shown here is derived from an EMBL/GenBank/DDBJ whole genome shotgun (WGS) entry which is preliminary data.</text>
</comment>
<proteinExistence type="predicted"/>
<sequence>MNLSQEVGDRGGDIGVNWLLGDLWGGSMEKKYLIIITIVTIFSIVIIGIGFLRHVDNTVSEFQTINFLPEIYTVTLVDNMGITKNFQIVYNVYNVEYAINGKDLFGNEKYIIKLCYLDSNASQFSMVYYDVNEFAFVSQDVVLVDRHGIPTDKRLKVL</sequence>
<feature type="transmembrane region" description="Helical" evidence="1">
    <location>
        <begin position="32"/>
        <end position="52"/>
    </location>
</feature>
<keyword evidence="1" id="KW-0812">Transmembrane</keyword>
<keyword evidence="1" id="KW-0472">Membrane</keyword>
<dbReference type="AlphaFoldDB" id="A0A8B3S2X6"/>
<evidence type="ECO:0000313" key="2">
    <source>
        <dbReference type="EMBL" id="RZB29493.1"/>
    </source>
</evidence>
<accession>A0A8B3S2X6</accession>
<name>A0A8B3S2X6_9EURY</name>
<keyword evidence="1" id="KW-1133">Transmembrane helix</keyword>
<evidence type="ECO:0000256" key="1">
    <source>
        <dbReference type="SAM" id="Phobius"/>
    </source>
</evidence>
<protein>
    <submittedName>
        <fullName evidence="2">Uncharacterized protein</fullName>
    </submittedName>
</protein>
<organism evidence="2 3">
    <name type="scientific">Candidatus Argoarchaeum ethanivorans</name>
    <dbReference type="NCBI Taxonomy" id="2608793"/>
    <lineage>
        <taxon>Archaea</taxon>
        <taxon>Methanobacteriati</taxon>
        <taxon>Methanobacteriota</taxon>
        <taxon>Stenosarchaea group</taxon>
        <taxon>Methanomicrobia</taxon>
        <taxon>Methanosarcinales</taxon>
        <taxon>Methanosarcinales incertae sedis</taxon>
        <taxon>GOM Arc I cluster</taxon>
        <taxon>Candidatus Argoarchaeum</taxon>
    </lineage>
</organism>
<reference evidence="3" key="1">
    <citation type="submission" date="2019-01" db="EMBL/GenBank/DDBJ databases">
        <title>Anaerobic oxidation of ethane by archaea from a marine hydrocarbon seep.</title>
        <authorList>
            <person name="Musat F."/>
        </authorList>
    </citation>
    <scope>NUCLEOTIDE SEQUENCE [LARGE SCALE GENOMIC DNA]</scope>
</reference>
<gene>
    <name evidence="2" type="ORF">AEth_01128</name>
</gene>